<sequence>MKVHLKERFRQFVYLETTTMCPSPDKVKCKGAPKGWSKRPTCSQDKRSTKRSPSLVEHAESQNPDT</sequence>
<proteinExistence type="predicted"/>
<reference evidence="2 3" key="1">
    <citation type="journal article" date="2018" name="Front. Plant Sci.">
        <title>Red Clover (Trifolium pratense) and Zigzag Clover (T. medium) - A Picture of Genomic Similarities and Differences.</title>
        <authorList>
            <person name="Dluhosova J."/>
            <person name="Istvanek J."/>
            <person name="Nedelnik J."/>
            <person name="Repkova J."/>
        </authorList>
    </citation>
    <scope>NUCLEOTIDE SEQUENCE [LARGE SCALE GENOMIC DNA]</scope>
    <source>
        <strain evidence="3">cv. 10/8</strain>
        <tissue evidence="2">Leaf</tissue>
    </source>
</reference>
<evidence type="ECO:0000313" key="3">
    <source>
        <dbReference type="Proteomes" id="UP000265520"/>
    </source>
</evidence>
<comment type="caution">
    <text evidence="2">The sequence shown here is derived from an EMBL/GenBank/DDBJ whole genome shotgun (WGS) entry which is preliminary data.</text>
</comment>
<organism evidence="2 3">
    <name type="scientific">Trifolium medium</name>
    <dbReference type="NCBI Taxonomy" id="97028"/>
    <lineage>
        <taxon>Eukaryota</taxon>
        <taxon>Viridiplantae</taxon>
        <taxon>Streptophyta</taxon>
        <taxon>Embryophyta</taxon>
        <taxon>Tracheophyta</taxon>
        <taxon>Spermatophyta</taxon>
        <taxon>Magnoliopsida</taxon>
        <taxon>eudicotyledons</taxon>
        <taxon>Gunneridae</taxon>
        <taxon>Pentapetalae</taxon>
        <taxon>rosids</taxon>
        <taxon>fabids</taxon>
        <taxon>Fabales</taxon>
        <taxon>Fabaceae</taxon>
        <taxon>Papilionoideae</taxon>
        <taxon>50 kb inversion clade</taxon>
        <taxon>NPAAA clade</taxon>
        <taxon>Hologalegina</taxon>
        <taxon>IRL clade</taxon>
        <taxon>Trifolieae</taxon>
        <taxon>Trifolium</taxon>
    </lineage>
</organism>
<feature type="non-terminal residue" evidence="2">
    <location>
        <position position="66"/>
    </location>
</feature>
<evidence type="ECO:0000313" key="2">
    <source>
        <dbReference type="EMBL" id="MCI83864.1"/>
    </source>
</evidence>
<keyword evidence="3" id="KW-1185">Reference proteome</keyword>
<accession>A0A392V6H0</accession>
<protein>
    <submittedName>
        <fullName evidence="2">Otubain</fullName>
    </submittedName>
</protein>
<dbReference type="Proteomes" id="UP000265520">
    <property type="component" value="Unassembled WGS sequence"/>
</dbReference>
<dbReference type="EMBL" id="LXQA011077110">
    <property type="protein sequence ID" value="MCI83864.1"/>
    <property type="molecule type" value="Genomic_DNA"/>
</dbReference>
<feature type="region of interest" description="Disordered" evidence="1">
    <location>
        <begin position="26"/>
        <end position="66"/>
    </location>
</feature>
<evidence type="ECO:0000256" key="1">
    <source>
        <dbReference type="SAM" id="MobiDB-lite"/>
    </source>
</evidence>
<dbReference type="AlphaFoldDB" id="A0A392V6H0"/>
<name>A0A392V6H0_9FABA</name>